<dbReference type="AlphaFoldDB" id="X1M2W2"/>
<accession>X1M2W2</accession>
<keyword evidence="5" id="KW-0594">Phospholipid biosynthesis</keyword>
<dbReference type="SUPFAM" id="SSF51905">
    <property type="entry name" value="FAD/NAD(P)-binding domain"/>
    <property type="match status" value="1"/>
</dbReference>
<dbReference type="EMBL" id="BARV01008847">
    <property type="protein sequence ID" value="GAI08970.1"/>
    <property type="molecule type" value="Genomic_DNA"/>
</dbReference>
<evidence type="ECO:0000256" key="3">
    <source>
        <dbReference type="ARBA" id="ARBA00023002"/>
    </source>
</evidence>
<evidence type="ECO:0000256" key="4">
    <source>
        <dbReference type="ARBA" id="ARBA00023098"/>
    </source>
</evidence>
<comment type="caution">
    <text evidence="8">The sequence shown here is derived from an EMBL/GenBank/DDBJ whole genome shotgun (WGS) entry which is preliminary data.</text>
</comment>
<keyword evidence="2" id="KW-0285">Flavoprotein</keyword>
<evidence type="ECO:0000256" key="1">
    <source>
        <dbReference type="ARBA" id="ARBA00022516"/>
    </source>
</evidence>
<dbReference type="Pfam" id="PF22578">
    <property type="entry name" value="GGR_cat"/>
    <property type="match status" value="1"/>
</dbReference>
<dbReference type="InterPro" id="IPR050407">
    <property type="entry name" value="Geranylgeranyl_reductase"/>
</dbReference>
<gene>
    <name evidence="8" type="ORF">S06H3_17652</name>
</gene>
<dbReference type="InterPro" id="IPR054715">
    <property type="entry name" value="GGR_cat"/>
</dbReference>
<evidence type="ECO:0000256" key="6">
    <source>
        <dbReference type="ARBA" id="ARBA00023264"/>
    </source>
</evidence>
<feature type="non-terminal residue" evidence="8">
    <location>
        <position position="1"/>
    </location>
</feature>
<dbReference type="InterPro" id="IPR036188">
    <property type="entry name" value="FAD/NAD-bd_sf"/>
</dbReference>
<keyword evidence="6" id="KW-1208">Phospholipid metabolism</keyword>
<dbReference type="Gene3D" id="3.50.50.60">
    <property type="entry name" value="FAD/NAD(P)-binding domain"/>
    <property type="match status" value="1"/>
</dbReference>
<keyword evidence="3" id="KW-0560">Oxidoreductase</keyword>
<dbReference type="GO" id="GO:0016491">
    <property type="term" value="F:oxidoreductase activity"/>
    <property type="evidence" value="ECO:0007669"/>
    <property type="project" value="UniProtKB-KW"/>
</dbReference>
<dbReference type="PANTHER" id="PTHR42685:SF18">
    <property type="entry name" value="DIGERANYLGERANYLGLYCEROPHOSPHOLIPID REDUCTASE"/>
    <property type="match status" value="1"/>
</dbReference>
<evidence type="ECO:0000313" key="8">
    <source>
        <dbReference type="EMBL" id="GAI08970.1"/>
    </source>
</evidence>
<evidence type="ECO:0000256" key="5">
    <source>
        <dbReference type="ARBA" id="ARBA00023209"/>
    </source>
</evidence>
<organism evidence="8">
    <name type="scientific">marine sediment metagenome</name>
    <dbReference type="NCBI Taxonomy" id="412755"/>
    <lineage>
        <taxon>unclassified sequences</taxon>
        <taxon>metagenomes</taxon>
        <taxon>ecological metagenomes</taxon>
    </lineage>
</organism>
<evidence type="ECO:0000256" key="2">
    <source>
        <dbReference type="ARBA" id="ARBA00022630"/>
    </source>
</evidence>
<feature type="domain" description="Digeranylgeranylglycerophospholipid reductase catalytic" evidence="7">
    <location>
        <begin position="135"/>
        <end position="216"/>
    </location>
</feature>
<sequence length="334" mass="36685">PEDDIGDKACGNVVSTDDLDRVGIRHPKDICRVLKGVKVFSPDRKTVFTINLKHFVLDRRAFGQRLLGDAKHAGVEFSDRTKALAPMVENGKVVGIKTDKGKMLSKLVVDASGFQAVIRNKLLGAERVHGGDTGVCYLEIRELEEQIDPNYFLVYLKGVGNGYCWVTPERKNRANIGIGVQGASNHPSPKTLFYKHVFPWFNLENSKLIKAKGGIVPTRGPINPLYSNGVMFVGDAGCQTNPVNAGGIGPSLAAGRIAGRVVAEVVEEGTDPGEYHRRYMDTHGKQQVALDAFRRFLLEVTDDDLNYTMRELLTEGEIERIVVGRAGAGLWKKV</sequence>
<dbReference type="PANTHER" id="PTHR42685">
    <property type="entry name" value="GERANYLGERANYL DIPHOSPHATE REDUCTASE"/>
    <property type="match status" value="1"/>
</dbReference>
<keyword evidence="4" id="KW-0443">Lipid metabolism</keyword>
<keyword evidence="1" id="KW-0444">Lipid biosynthesis</keyword>
<feature type="non-terminal residue" evidence="8">
    <location>
        <position position="334"/>
    </location>
</feature>
<evidence type="ECO:0000259" key="7">
    <source>
        <dbReference type="Pfam" id="PF22578"/>
    </source>
</evidence>
<dbReference type="GO" id="GO:0008654">
    <property type="term" value="P:phospholipid biosynthetic process"/>
    <property type="evidence" value="ECO:0007669"/>
    <property type="project" value="UniProtKB-KW"/>
</dbReference>
<name>X1M2W2_9ZZZZ</name>
<proteinExistence type="predicted"/>
<reference evidence="8" key="1">
    <citation type="journal article" date="2014" name="Front. Microbiol.">
        <title>High frequency of phylogenetically diverse reductive dehalogenase-homologous genes in deep subseafloor sedimentary metagenomes.</title>
        <authorList>
            <person name="Kawai M."/>
            <person name="Futagami T."/>
            <person name="Toyoda A."/>
            <person name="Takaki Y."/>
            <person name="Nishi S."/>
            <person name="Hori S."/>
            <person name="Arai W."/>
            <person name="Tsubouchi T."/>
            <person name="Morono Y."/>
            <person name="Uchiyama I."/>
            <person name="Ito T."/>
            <person name="Fujiyama A."/>
            <person name="Inagaki F."/>
            <person name="Takami H."/>
        </authorList>
    </citation>
    <scope>NUCLEOTIDE SEQUENCE</scope>
    <source>
        <strain evidence="8">Expedition CK06-06</strain>
    </source>
</reference>
<protein>
    <recommendedName>
        <fullName evidence="7">Digeranylgeranylglycerophospholipid reductase catalytic domain-containing protein</fullName>
    </recommendedName>
</protein>